<evidence type="ECO:0000256" key="6">
    <source>
        <dbReference type="ARBA" id="ARBA00035197"/>
    </source>
</evidence>
<comment type="similarity">
    <text evidence="1 7">Belongs to the universal ribosomal protein uL18 family.</text>
</comment>
<protein>
    <recommendedName>
        <fullName evidence="6 7">Large ribosomal subunit protein uL18</fullName>
    </recommendedName>
</protein>
<feature type="region of interest" description="Disordered" evidence="8">
    <location>
        <begin position="1"/>
        <end position="29"/>
    </location>
</feature>
<evidence type="ECO:0000256" key="2">
    <source>
        <dbReference type="ARBA" id="ARBA00022730"/>
    </source>
</evidence>
<dbReference type="GO" id="GO:0006412">
    <property type="term" value="P:translation"/>
    <property type="evidence" value="ECO:0007669"/>
    <property type="project" value="UniProtKB-UniRule"/>
</dbReference>
<organism evidence="9 10">
    <name type="scientific">Candidatus Komeilibacteria bacterium CG11_big_fil_rev_8_21_14_0_20_36_20</name>
    <dbReference type="NCBI Taxonomy" id="1974477"/>
    <lineage>
        <taxon>Bacteria</taxon>
        <taxon>Candidatus Komeiliibacteriota</taxon>
    </lineage>
</organism>
<dbReference type="Proteomes" id="UP000230564">
    <property type="component" value="Unassembled WGS sequence"/>
</dbReference>
<dbReference type="Pfam" id="PF00861">
    <property type="entry name" value="Ribosomal_L18p"/>
    <property type="match status" value="1"/>
</dbReference>
<dbReference type="PANTHER" id="PTHR12899">
    <property type="entry name" value="39S RIBOSOMAL PROTEIN L18, MITOCHONDRIAL"/>
    <property type="match status" value="1"/>
</dbReference>
<keyword evidence="3 7" id="KW-0694">RNA-binding</keyword>
<dbReference type="PANTHER" id="PTHR12899:SF3">
    <property type="entry name" value="LARGE RIBOSOMAL SUBUNIT PROTEIN UL18M"/>
    <property type="match status" value="1"/>
</dbReference>
<dbReference type="InterPro" id="IPR057268">
    <property type="entry name" value="Ribosomal_L18"/>
</dbReference>
<feature type="compositionally biased region" description="Basic residues" evidence="8">
    <location>
        <begin position="1"/>
        <end position="21"/>
    </location>
</feature>
<evidence type="ECO:0000256" key="8">
    <source>
        <dbReference type="SAM" id="MobiDB-lite"/>
    </source>
</evidence>
<evidence type="ECO:0000313" key="9">
    <source>
        <dbReference type="EMBL" id="PIR07019.1"/>
    </source>
</evidence>
<evidence type="ECO:0000256" key="1">
    <source>
        <dbReference type="ARBA" id="ARBA00007116"/>
    </source>
</evidence>
<dbReference type="AlphaFoldDB" id="A0A2H0NDP5"/>
<dbReference type="CDD" id="cd00432">
    <property type="entry name" value="Ribosomal_L18_L5e"/>
    <property type="match status" value="1"/>
</dbReference>
<comment type="subunit">
    <text evidence="7">Part of the 50S ribosomal subunit; part of the 5S rRNA/L5/L18/L25 subcomplex. Contacts the 5S and 23S rRNAs.</text>
</comment>
<accession>A0A2H0NDP5</accession>
<proteinExistence type="inferred from homology"/>
<dbReference type="GO" id="GO:0003735">
    <property type="term" value="F:structural constituent of ribosome"/>
    <property type="evidence" value="ECO:0007669"/>
    <property type="project" value="InterPro"/>
</dbReference>
<dbReference type="HAMAP" id="MF_01337_B">
    <property type="entry name" value="Ribosomal_uL18_B"/>
    <property type="match status" value="1"/>
</dbReference>
<keyword evidence="4 7" id="KW-0689">Ribosomal protein</keyword>
<dbReference type="GO" id="GO:0008097">
    <property type="term" value="F:5S rRNA binding"/>
    <property type="evidence" value="ECO:0007669"/>
    <property type="project" value="TreeGrafter"/>
</dbReference>
<evidence type="ECO:0000256" key="7">
    <source>
        <dbReference type="HAMAP-Rule" id="MF_01337"/>
    </source>
</evidence>
<dbReference type="InterPro" id="IPR005484">
    <property type="entry name" value="Ribosomal_uL18_bac/plant/anim"/>
</dbReference>
<evidence type="ECO:0000256" key="4">
    <source>
        <dbReference type="ARBA" id="ARBA00022980"/>
    </source>
</evidence>
<comment type="function">
    <text evidence="7">This is one of the proteins that bind and probably mediate the attachment of the 5S RNA into the large ribosomal subunit, where it forms part of the central protuberance.</text>
</comment>
<dbReference type="InterPro" id="IPR004389">
    <property type="entry name" value="Ribosomal_uL18_bac-type"/>
</dbReference>
<evidence type="ECO:0000313" key="10">
    <source>
        <dbReference type="Proteomes" id="UP000230564"/>
    </source>
</evidence>
<name>A0A2H0NDP5_9BACT</name>
<dbReference type="Gene3D" id="3.30.420.100">
    <property type="match status" value="1"/>
</dbReference>
<evidence type="ECO:0000256" key="5">
    <source>
        <dbReference type="ARBA" id="ARBA00023274"/>
    </source>
</evidence>
<reference evidence="9 10" key="1">
    <citation type="submission" date="2017-09" db="EMBL/GenBank/DDBJ databases">
        <title>Depth-based differentiation of microbial function through sediment-hosted aquifers and enrichment of novel symbionts in the deep terrestrial subsurface.</title>
        <authorList>
            <person name="Probst A.J."/>
            <person name="Ladd B."/>
            <person name="Jarett J.K."/>
            <person name="Geller-Mcgrath D.E."/>
            <person name="Sieber C.M."/>
            <person name="Emerson J.B."/>
            <person name="Anantharaman K."/>
            <person name="Thomas B.C."/>
            <person name="Malmstrom R."/>
            <person name="Stieglmeier M."/>
            <person name="Klingl A."/>
            <person name="Woyke T."/>
            <person name="Ryan C.M."/>
            <person name="Banfield J.F."/>
        </authorList>
    </citation>
    <scope>NUCLEOTIDE SEQUENCE [LARGE SCALE GENOMIC DNA]</scope>
    <source>
        <strain evidence="9">CG11_big_fil_rev_8_21_14_0_20_36_20</strain>
    </source>
</reference>
<dbReference type="NCBIfam" id="TIGR00060">
    <property type="entry name" value="L18_bact"/>
    <property type="match status" value="1"/>
</dbReference>
<evidence type="ECO:0000256" key="3">
    <source>
        <dbReference type="ARBA" id="ARBA00022884"/>
    </source>
</evidence>
<dbReference type="EMBL" id="PCWQ01000007">
    <property type="protein sequence ID" value="PIR07019.1"/>
    <property type="molecule type" value="Genomic_DNA"/>
</dbReference>
<dbReference type="GO" id="GO:0022625">
    <property type="term" value="C:cytosolic large ribosomal subunit"/>
    <property type="evidence" value="ECO:0007669"/>
    <property type="project" value="TreeGrafter"/>
</dbReference>
<dbReference type="SUPFAM" id="SSF53137">
    <property type="entry name" value="Translational machinery components"/>
    <property type="match status" value="1"/>
</dbReference>
<comment type="caution">
    <text evidence="9">The sequence shown here is derived from an EMBL/GenBank/DDBJ whole genome shotgun (WGS) entry which is preliminary data.</text>
</comment>
<gene>
    <name evidence="7" type="primary">rplR</name>
    <name evidence="9" type="ORF">COV55_01165</name>
</gene>
<keyword evidence="2 7" id="KW-0699">rRNA-binding</keyword>
<keyword evidence="5 7" id="KW-0687">Ribonucleoprotein</keyword>
<sequence>MENLNKIKREKSLRRKRRTRAKMMGTTKKPRVSVFRSLVHISAQAIDDVAGKTLAAATDKALKITKKTSKLEIAAQVGEALGLKLKEKKIINIIFDKGAYKYHGRVKALADGIRKAGIKF</sequence>